<dbReference type="EMBL" id="FNVA01000001">
    <property type="protein sequence ID" value="SEF55232.1"/>
    <property type="molecule type" value="Genomic_DNA"/>
</dbReference>
<sequence>MTQLASASWRAHSTRPRATIAPWPGSTSSAAREFAVIVPAYNERDNVAELVQGLTETLTAFNWEVIFVDDDSPDGTAAAVEVIARRNPRVRLIHRIGRRGLTSACVEGILSTTAPIVAVMDADLQHDEAALPAMISTLQQQHLDLVVATRNASGGSMGDFTPARVLISRAGRAVSRLVCRTPLTDPMSGFFVVDRSFFLSSVRDMQGNGFKILIDLLASSPGPARVGEVGYHFRTRRHGESKLDLSTGIEYLTLVLCKLTHGLVPPRFSLFAAVGALGILTHLACLALCMNAFHLPFITAQIIATIAAMTENFFLNNLVTFRDARLRGKRLGAGLAVFWIVCSFGAWANLLVASSLVRSHTPYLAAGLIGVTISSLWNYSMSSLCTWRNPVRRSGHTRSSAGMIEVAR</sequence>
<evidence type="ECO:0000256" key="6">
    <source>
        <dbReference type="ARBA" id="ARBA00022989"/>
    </source>
</evidence>
<dbReference type="PANTHER" id="PTHR43398:SF1">
    <property type="entry name" value="DOLICHOL-PHOSPHATE MANNOSYLTRANSFERASE SUBUNIT 1"/>
    <property type="match status" value="1"/>
</dbReference>
<dbReference type="GO" id="GO:0009247">
    <property type="term" value="P:glycolipid biosynthetic process"/>
    <property type="evidence" value="ECO:0007669"/>
    <property type="project" value="TreeGrafter"/>
</dbReference>
<evidence type="ECO:0000259" key="10">
    <source>
        <dbReference type="Pfam" id="PF04138"/>
    </source>
</evidence>
<dbReference type="AlphaFoldDB" id="A0A1H5SX91"/>
<feature type="domain" description="Glycosyltransferase 2-like" evidence="9">
    <location>
        <begin position="36"/>
        <end position="198"/>
    </location>
</feature>
<dbReference type="InterPro" id="IPR001173">
    <property type="entry name" value="Glyco_trans_2-like"/>
</dbReference>
<accession>A0A1H5SX91</accession>
<dbReference type="InterPro" id="IPR039528">
    <property type="entry name" value="DPM1-like"/>
</dbReference>
<name>A0A1H5SX91_9BACT</name>
<dbReference type="PANTHER" id="PTHR43398">
    <property type="entry name" value="DOLICHOL-PHOSPHATE MANNOSYLTRANSFERASE SUBUNIT 1"/>
    <property type="match status" value="1"/>
</dbReference>
<proteinExistence type="inferred from homology"/>
<dbReference type="CDD" id="cd06442">
    <property type="entry name" value="DPM1_like"/>
    <property type="match status" value="1"/>
</dbReference>
<feature type="transmembrane region" description="Helical" evidence="8">
    <location>
        <begin position="362"/>
        <end position="379"/>
    </location>
</feature>
<keyword evidence="12" id="KW-1185">Reference proteome</keyword>
<evidence type="ECO:0000256" key="4">
    <source>
        <dbReference type="ARBA" id="ARBA00022679"/>
    </source>
</evidence>
<dbReference type="GO" id="GO:0000271">
    <property type="term" value="P:polysaccharide biosynthetic process"/>
    <property type="evidence" value="ECO:0007669"/>
    <property type="project" value="InterPro"/>
</dbReference>
<gene>
    <name evidence="11" type="ORF">SAMN05421819_0393</name>
</gene>
<organism evidence="11 12">
    <name type="scientific">Bryocella elongata</name>
    <dbReference type="NCBI Taxonomy" id="863522"/>
    <lineage>
        <taxon>Bacteria</taxon>
        <taxon>Pseudomonadati</taxon>
        <taxon>Acidobacteriota</taxon>
        <taxon>Terriglobia</taxon>
        <taxon>Terriglobales</taxon>
        <taxon>Acidobacteriaceae</taxon>
        <taxon>Bryocella</taxon>
    </lineage>
</organism>
<reference evidence="11 12" key="1">
    <citation type="submission" date="2016-10" db="EMBL/GenBank/DDBJ databases">
        <authorList>
            <person name="de Groot N.N."/>
        </authorList>
    </citation>
    <scope>NUCLEOTIDE SEQUENCE [LARGE SCALE GENOMIC DNA]</scope>
    <source>
        <strain evidence="11 12">DSM 22489</strain>
    </source>
</reference>
<keyword evidence="4 11" id="KW-0808">Transferase</keyword>
<evidence type="ECO:0000313" key="11">
    <source>
        <dbReference type="EMBL" id="SEF55232.1"/>
    </source>
</evidence>
<evidence type="ECO:0000256" key="3">
    <source>
        <dbReference type="ARBA" id="ARBA00022676"/>
    </source>
</evidence>
<keyword evidence="5 8" id="KW-0812">Transmembrane</keyword>
<comment type="similarity">
    <text evidence="2">Belongs to the glycosyltransferase 2 family.</text>
</comment>
<dbReference type="Proteomes" id="UP000236728">
    <property type="component" value="Unassembled WGS sequence"/>
</dbReference>
<dbReference type="SUPFAM" id="SSF53448">
    <property type="entry name" value="Nucleotide-diphospho-sugar transferases"/>
    <property type="match status" value="1"/>
</dbReference>
<dbReference type="Pfam" id="PF00535">
    <property type="entry name" value="Glycos_transf_2"/>
    <property type="match status" value="1"/>
</dbReference>
<dbReference type="OrthoDB" id="9810303at2"/>
<dbReference type="InterPro" id="IPR007267">
    <property type="entry name" value="GtrA_DPMS_TM"/>
</dbReference>
<keyword evidence="7 8" id="KW-0472">Membrane</keyword>
<feature type="transmembrane region" description="Helical" evidence="8">
    <location>
        <begin position="268"/>
        <end position="293"/>
    </location>
</feature>
<evidence type="ECO:0000256" key="7">
    <source>
        <dbReference type="ARBA" id="ARBA00023136"/>
    </source>
</evidence>
<keyword evidence="6 8" id="KW-1133">Transmembrane helix</keyword>
<evidence type="ECO:0000256" key="2">
    <source>
        <dbReference type="ARBA" id="ARBA00006739"/>
    </source>
</evidence>
<evidence type="ECO:0000256" key="5">
    <source>
        <dbReference type="ARBA" id="ARBA00022692"/>
    </source>
</evidence>
<feature type="domain" description="GtrA/DPMS transmembrane" evidence="10">
    <location>
        <begin position="271"/>
        <end position="387"/>
    </location>
</feature>
<dbReference type="Gene3D" id="3.90.550.10">
    <property type="entry name" value="Spore Coat Polysaccharide Biosynthesis Protein SpsA, Chain A"/>
    <property type="match status" value="1"/>
</dbReference>
<evidence type="ECO:0000259" key="9">
    <source>
        <dbReference type="Pfam" id="PF00535"/>
    </source>
</evidence>
<feature type="transmembrane region" description="Helical" evidence="8">
    <location>
        <begin position="331"/>
        <end position="350"/>
    </location>
</feature>
<evidence type="ECO:0000256" key="1">
    <source>
        <dbReference type="ARBA" id="ARBA00004141"/>
    </source>
</evidence>
<dbReference type="Pfam" id="PF04138">
    <property type="entry name" value="GtrA_DPMS_TM"/>
    <property type="match status" value="1"/>
</dbReference>
<feature type="transmembrane region" description="Helical" evidence="8">
    <location>
        <begin position="299"/>
        <end position="319"/>
    </location>
</feature>
<dbReference type="RefSeq" id="WP_103931335.1">
    <property type="nucleotide sequence ID" value="NZ_FNVA01000001.1"/>
</dbReference>
<dbReference type="GO" id="GO:0004582">
    <property type="term" value="F:dolichyl-phosphate beta-D-mannosyltransferase activity"/>
    <property type="evidence" value="ECO:0007669"/>
    <property type="project" value="InterPro"/>
</dbReference>
<protein>
    <submittedName>
        <fullName evidence="11">Dolichol-phosphate mannosyltransferase</fullName>
    </submittedName>
</protein>
<comment type="subcellular location">
    <subcellularLocation>
        <location evidence="1">Membrane</location>
        <topology evidence="1">Multi-pass membrane protein</topology>
    </subcellularLocation>
</comment>
<keyword evidence="3 11" id="KW-0328">Glycosyltransferase</keyword>
<dbReference type="InterPro" id="IPR029044">
    <property type="entry name" value="Nucleotide-diphossugar_trans"/>
</dbReference>
<dbReference type="GO" id="GO:0016020">
    <property type="term" value="C:membrane"/>
    <property type="evidence" value="ECO:0007669"/>
    <property type="project" value="UniProtKB-SubCell"/>
</dbReference>
<evidence type="ECO:0000256" key="8">
    <source>
        <dbReference type="SAM" id="Phobius"/>
    </source>
</evidence>
<evidence type="ECO:0000313" key="12">
    <source>
        <dbReference type="Proteomes" id="UP000236728"/>
    </source>
</evidence>